<dbReference type="InterPro" id="IPR013762">
    <property type="entry name" value="Integrase-like_cat_sf"/>
</dbReference>
<dbReference type="GO" id="GO:0006310">
    <property type="term" value="P:DNA recombination"/>
    <property type="evidence" value="ECO:0007669"/>
    <property type="project" value="UniProtKB-KW"/>
</dbReference>
<keyword evidence="2" id="KW-0229">DNA integration</keyword>
<dbReference type="RefSeq" id="WP_338733474.1">
    <property type="nucleotide sequence ID" value="NZ_CP136924.1"/>
</dbReference>
<dbReference type="EMBL" id="CP136924">
    <property type="protein sequence ID" value="WXA03455.1"/>
    <property type="molecule type" value="Genomic_DNA"/>
</dbReference>
<evidence type="ECO:0000256" key="2">
    <source>
        <dbReference type="ARBA" id="ARBA00022908"/>
    </source>
</evidence>
<evidence type="ECO:0000313" key="7">
    <source>
        <dbReference type="EMBL" id="WXA03455.1"/>
    </source>
</evidence>
<evidence type="ECO:0000256" key="5">
    <source>
        <dbReference type="PROSITE-ProRule" id="PRU01248"/>
    </source>
</evidence>
<sequence>MSLLNDFITFEHRNEHDLEHDSEHNLRKKPQFSTPKIYNAKGDLSKRWYVYFSFRNPKTGKLERMKNIYGIANTYKKKEERFEVLSIYRKRLLILLKKGYNPFEDNKHLINKESQPEAVNTQNETSSIPKPIQQPITPVIQKQDNIATSNTEQETTGTSLEKAFGLSLHLKKNVVSERTLKDYRAHADKFISWLKDERPNITTIDMVDKAVIMTYLNEVLSRSSARNCNNYRTNLSSLMQTMEDNDIIPANHVKKIKALKTKPERNKTYSHKTQQDIFDYLKTEDPILLLYIKFISYNFLRPIEVCRLKIKDINVKEGLLQFKSKNNPLEVKRIPNILLKDLPDLSLLDGDMHLFTPEKIGGYWDIDETNKRNHFSARYRKVVKNHFKLGKNYGLYSFRHTFITKLYQSLIKNSTPHEVKSKIMLITGHSTMDALEKYLRSIDAAIPDDYSHLLK</sequence>
<evidence type="ECO:0000313" key="9">
    <source>
        <dbReference type="Proteomes" id="UP001368318"/>
    </source>
</evidence>
<organism evidence="7 9">
    <name type="scientific">Mangrovimonas cancribranchiae</name>
    <dbReference type="NCBI Taxonomy" id="3080055"/>
    <lineage>
        <taxon>Bacteria</taxon>
        <taxon>Pseudomonadati</taxon>
        <taxon>Bacteroidota</taxon>
        <taxon>Flavobacteriia</taxon>
        <taxon>Flavobacteriales</taxon>
        <taxon>Flavobacteriaceae</taxon>
        <taxon>Mangrovimonas</taxon>
    </lineage>
</organism>
<dbReference type="GO" id="GO:0015074">
    <property type="term" value="P:DNA integration"/>
    <property type="evidence" value="ECO:0007669"/>
    <property type="project" value="UniProtKB-KW"/>
</dbReference>
<dbReference type="Gene3D" id="1.10.443.10">
    <property type="entry name" value="Intergrase catalytic core"/>
    <property type="match status" value="1"/>
</dbReference>
<dbReference type="PROSITE" id="PS51900">
    <property type="entry name" value="CB"/>
    <property type="match status" value="1"/>
</dbReference>
<accession>A0AAU6P0M6</accession>
<keyword evidence="4" id="KW-0233">DNA recombination</keyword>
<keyword evidence="9" id="KW-1185">Reference proteome</keyword>
<gene>
    <name evidence="8" type="ORF">R3L15_04425</name>
    <name evidence="7" type="ORF">R3L16_02975</name>
</gene>
<dbReference type="KEGG" id="mcaa:R3L15_04425"/>
<dbReference type="PANTHER" id="PTHR30349">
    <property type="entry name" value="PHAGE INTEGRASE-RELATED"/>
    <property type="match status" value="1"/>
</dbReference>
<dbReference type="InterPro" id="IPR044068">
    <property type="entry name" value="CB"/>
</dbReference>
<evidence type="ECO:0000256" key="3">
    <source>
        <dbReference type="ARBA" id="ARBA00023125"/>
    </source>
</evidence>
<dbReference type="InterPro" id="IPR011010">
    <property type="entry name" value="DNA_brk_join_enz"/>
</dbReference>
<dbReference type="CDD" id="cd00397">
    <property type="entry name" value="DNA_BRE_C"/>
    <property type="match status" value="1"/>
</dbReference>
<dbReference type="AlphaFoldDB" id="A0AAU6P0M6"/>
<dbReference type="EMBL" id="CP136925">
    <property type="protein sequence ID" value="WXA14123.1"/>
    <property type="molecule type" value="Genomic_DNA"/>
</dbReference>
<dbReference type="GO" id="GO:0003677">
    <property type="term" value="F:DNA binding"/>
    <property type="evidence" value="ECO:0007669"/>
    <property type="project" value="UniProtKB-UniRule"/>
</dbReference>
<keyword evidence="3 5" id="KW-0238">DNA-binding</keyword>
<dbReference type="SUPFAM" id="SSF56349">
    <property type="entry name" value="DNA breaking-rejoining enzymes"/>
    <property type="match status" value="1"/>
</dbReference>
<dbReference type="InterPro" id="IPR050090">
    <property type="entry name" value="Tyrosine_recombinase_XerCD"/>
</dbReference>
<evidence type="ECO:0000313" key="8">
    <source>
        <dbReference type="EMBL" id="WXA14123.1"/>
    </source>
</evidence>
<evidence type="ECO:0000259" key="6">
    <source>
        <dbReference type="PROSITE" id="PS51900"/>
    </source>
</evidence>
<name>A0AAU6P0M6_9FLAO</name>
<evidence type="ECO:0000256" key="4">
    <source>
        <dbReference type="ARBA" id="ARBA00023172"/>
    </source>
</evidence>
<dbReference type="Proteomes" id="UP001368318">
    <property type="component" value="Chromosome"/>
</dbReference>
<reference evidence="7 9" key="1">
    <citation type="submission" date="2023-10" db="EMBL/GenBank/DDBJ databases">
        <title>Culture-based analysis of two novel bacteria associated with mangrove crab gills.</title>
        <authorList>
            <person name="Yang X."/>
            <person name="Garuglieri E."/>
            <person name="Van Goethem M.W."/>
            <person name="Fusi M."/>
            <person name="Marasco R."/>
            <person name="Daffonchio D.G."/>
        </authorList>
    </citation>
    <scope>NUCLEOTIDE SEQUENCE [LARGE SCALE GENOMIC DNA]</scope>
    <source>
        <strain evidence="8">UG2-1</strain>
        <strain evidence="7">UG2-2</strain>
        <strain evidence="9">UG2_2</strain>
    </source>
</reference>
<evidence type="ECO:0000256" key="1">
    <source>
        <dbReference type="ARBA" id="ARBA00008857"/>
    </source>
</evidence>
<proteinExistence type="inferred from homology"/>
<feature type="domain" description="Core-binding (CB)" evidence="6">
    <location>
        <begin position="155"/>
        <end position="243"/>
    </location>
</feature>
<dbReference type="PANTHER" id="PTHR30349:SF41">
    <property type="entry name" value="INTEGRASE_RECOMBINASE PROTEIN MJ0367-RELATED"/>
    <property type="match status" value="1"/>
</dbReference>
<dbReference type="InterPro" id="IPR010998">
    <property type="entry name" value="Integrase_recombinase_N"/>
</dbReference>
<comment type="similarity">
    <text evidence="1">Belongs to the 'phage' integrase family.</text>
</comment>
<protein>
    <submittedName>
        <fullName evidence="7">Site-specific integrase</fullName>
    </submittedName>
</protein>
<dbReference type="Gene3D" id="1.10.150.130">
    <property type="match status" value="1"/>
</dbReference>